<dbReference type="GO" id="GO:0005829">
    <property type="term" value="C:cytosol"/>
    <property type="evidence" value="ECO:0007669"/>
    <property type="project" value="TreeGrafter"/>
</dbReference>
<dbReference type="Gene3D" id="1.25.10.10">
    <property type="entry name" value="Leucine-rich Repeat Variant"/>
    <property type="match status" value="1"/>
</dbReference>
<dbReference type="PANTHER" id="PTHR32170">
    <property type="entry name" value="PROTEASOME ACTIVATOR COMPLEX SUBUNIT 4"/>
    <property type="match status" value="1"/>
</dbReference>
<evidence type="ECO:0000259" key="9">
    <source>
        <dbReference type="Pfam" id="PF11919"/>
    </source>
</evidence>
<keyword evidence="6" id="KW-0227">DNA damage</keyword>
<comment type="subcellular location">
    <subcellularLocation>
        <location evidence="2">Cytoplasm</location>
    </subcellularLocation>
    <subcellularLocation>
        <location evidence="1">Nucleus speckle</location>
    </subcellularLocation>
</comment>
<evidence type="ECO:0000256" key="2">
    <source>
        <dbReference type="ARBA" id="ARBA00004496"/>
    </source>
</evidence>
<keyword evidence="13" id="KW-1185">Reference proteome</keyword>
<keyword evidence="4" id="KW-0963">Cytoplasm</keyword>
<dbReference type="WormBase" id="SRAE_1000163500">
    <property type="protein sequence ID" value="SRP01195"/>
    <property type="gene ID" value="WBGene00258243"/>
</dbReference>
<evidence type="ECO:0000313" key="14">
    <source>
        <dbReference type="WBParaSite" id="SRAE_1000163500.1"/>
    </source>
</evidence>
<evidence type="ECO:0000256" key="3">
    <source>
        <dbReference type="ARBA" id="ARBA00005739"/>
    </source>
</evidence>
<dbReference type="STRING" id="34506.A0A090MW35"/>
<dbReference type="InterPro" id="IPR032430">
    <property type="entry name" value="Blm10_mid"/>
</dbReference>
<dbReference type="Pfam" id="PF11919">
    <property type="entry name" value="PSME4_C"/>
    <property type="match status" value="1"/>
</dbReference>
<keyword evidence="5" id="KW-0677">Repeat</keyword>
<dbReference type="Pfam" id="PF23096">
    <property type="entry name" value="HEAT_PSME4"/>
    <property type="match status" value="1"/>
</dbReference>
<keyword evidence="7" id="KW-0234">DNA repair</keyword>
<dbReference type="OrthoDB" id="17907at2759"/>
<dbReference type="OMA" id="ECIVEIC"/>
<dbReference type="GO" id="GO:0070628">
    <property type="term" value="F:proteasome binding"/>
    <property type="evidence" value="ECO:0007669"/>
    <property type="project" value="InterPro"/>
</dbReference>
<dbReference type="InterPro" id="IPR021843">
    <property type="entry name" value="PSME4_C"/>
</dbReference>
<reference evidence="14" key="2">
    <citation type="submission" date="2020-12" db="UniProtKB">
        <authorList>
            <consortium name="WormBaseParasite"/>
        </authorList>
    </citation>
    <scope>IDENTIFICATION</scope>
</reference>
<dbReference type="GO" id="GO:0010499">
    <property type="term" value="P:proteasomal ubiquitin-independent protein catabolic process"/>
    <property type="evidence" value="ECO:0007669"/>
    <property type="project" value="TreeGrafter"/>
</dbReference>
<evidence type="ECO:0000256" key="5">
    <source>
        <dbReference type="ARBA" id="ARBA00022737"/>
    </source>
</evidence>
<evidence type="ECO:0000313" key="13">
    <source>
        <dbReference type="Proteomes" id="UP000035682"/>
    </source>
</evidence>
<evidence type="ECO:0000313" key="12">
    <source>
        <dbReference type="EMBL" id="CEF63373.1"/>
    </source>
</evidence>
<name>A0A090MW35_STRRB</name>
<keyword evidence="8" id="KW-0539">Nucleus</keyword>
<feature type="domain" description="Proteasome activator complex subunit 4 C-terminal" evidence="9">
    <location>
        <begin position="1846"/>
        <end position="1933"/>
    </location>
</feature>
<dbReference type="GO" id="GO:0016504">
    <property type="term" value="F:peptidase activator activity"/>
    <property type="evidence" value="ECO:0007669"/>
    <property type="project" value="InterPro"/>
</dbReference>
<protein>
    <submittedName>
        <fullName evidence="12 14">Proteasome activator complex subunit 4B</fullName>
    </submittedName>
</protein>
<keyword evidence="12" id="KW-0647">Proteasome</keyword>
<dbReference type="InterPro" id="IPR035309">
    <property type="entry name" value="PSME4"/>
</dbReference>
<evidence type="ECO:0000256" key="8">
    <source>
        <dbReference type="ARBA" id="ARBA00023242"/>
    </source>
</evidence>
<evidence type="ECO:0000259" key="11">
    <source>
        <dbReference type="Pfam" id="PF23096"/>
    </source>
</evidence>
<organism evidence="12">
    <name type="scientific">Strongyloides ratti</name>
    <name type="common">Parasitic roundworm</name>
    <dbReference type="NCBI Taxonomy" id="34506"/>
    <lineage>
        <taxon>Eukaryota</taxon>
        <taxon>Metazoa</taxon>
        <taxon>Ecdysozoa</taxon>
        <taxon>Nematoda</taxon>
        <taxon>Chromadorea</taxon>
        <taxon>Rhabditida</taxon>
        <taxon>Tylenchina</taxon>
        <taxon>Panagrolaimomorpha</taxon>
        <taxon>Strongyloidoidea</taxon>
        <taxon>Strongyloididae</taxon>
        <taxon>Strongyloides</taxon>
    </lineage>
</organism>
<comment type="similarity">
    <text evidence="3">Belongs to the BLM10 family.</text>
</comment>
<feature type="domain" description="Proteasome activator complex subunit 4-like HEAT repeat-like" evidence="11">
    <location>
        <begin position="1293"/>
        <end position="1548"/>
    </location>
</feature>
<evidence type="ECO:0000256" key="1">
    <source>
        <dbReference type="ARBA" id="ARBA00004324"/>
    </source>
</evidence>
<dbReference type="InterPro" id="IPR016024">
    <property type="entry name" value="ARM-type_fold"/>
</dbReference>
<dbReference type="PANTHER" id="PTHR32170:SF3">
    <property type="entry name" value="PROTEASOME ACTIVATOR COMPLEX SUBUNIT 4"/>
    <property type="match status" value="1"/>
</dbReference>
<accession>A0A090MW35</accession>
<feature type="domain" description="Proteasome activator Blm10 middle HEAT repeats region" evidence="10">
    <location>
        <begin position="576"/>
        <end position="939"/>
    </location>
</feature>
<dbReference type="GO" id="GO:0016607">
    <property type="term" value="C:nuclear speck"/>
    <property type="evidence" value="ECO:0007669"/>
    <property type="project" value="UniProtKB-SubCell"/>
</dbReference>
<dbReference type="Proteomes" id="UP000035682">
    <property type="component" value="Unplaced"/>
</dbReference>
<reference evidence="12 13" key="1">
    <citation type="submission" date="2014-09" db="EMBL/GenBank/DDBJ databases">
        <authorList>
            <person name="Martin A.A."/>
        </authorList>
    </citation>
    <scope>NUCLEOTIDE SEQUENCE</scope>
    <source>
        <strain evidence="13">ED321</strain>
        <strain evidence="12">ED321 Heterogonic</strain>
    </source>
</reference>
<dbReference type="SUPFAM" id="SSF48371">
    <property type="entry name" value="ARM repeat"/>
    <property type="match status" value="1"/>
</dbReference>
<dbReference type="InterPro" id="IPR055455">
    <property type="entry name" value="HEAT_PSME4"/>
</dbReference>
<dbReference type="GO" id="GO:0000502">
    <property type="term" value="C:proteasome complex"/>
    <property type="evidence" value="ECO:0007669"/>
    <property type="project" value="UniProtKB-KW"/>
</dbReference>
<gene>
    <name evidence="12 14 15" type="ORF">SRAE_1000163500</name>
</gene>
<evidence type="ECO:0000256" key="7">
    <source>
        <dbReference type="ARBA" id="ARBA00023204"/>
    </source>
</evidence>
<dbReference type="GO" id="GO:0006281">
    <property type="term" value="P:DNA repair"/>
    <property type="evidence" value="ECO:0007669"/>
    <property type="project" value="UniProtKB-KW"/>
</dbReference>
<evidence type="ECO:0000313" key="15">
    <source>
        <dbReference type="WormBase" id="SRAE_1000163500"/>
    </source>
</evidence>
<dbReference type="InterPro" id="IPR011989">
    <property type="entry name" value="ARM-like"/>
</dbReference>
<evidence type="ECO:0000256" key="6">
    <source>
        <dbReference type="ARBA" id="ARBA00022763"/>
    </source>
</evidence>
<dbReference type="RefSeq" id="XP_024502575.1">
    <property type="nucleotide sequence ID" value="XM_024648615.1"/>
</dbReference>
<feature type="domain" description="Proteasome activator Blm10 middle HEAT repeats region" evidence="10">
    <location>
        <begin position="311"/>
        <end position="449"/>
    </location>
</feature>
<sequence>MHTPSPNFQRQLWQIDHLPYKDEIIQNSEENFKKITNGLLESIAKKDLYDGLSFYLVQLQRYIQLYEIQMTKDDHKMILRILYTLMMERKLHVDIFNGVTYLIYIILPSVSKLTRDDVDFINWKELYEFYKYVSNEKDREGRFYLTLKSLTQLQKTIVRLRYLFPLSATKEIINEIRTIFYPFDSTMDSAMKLLSLFLPLRMTYEEHTNYGASLWFEEIWKWYTLADHNLPWDPLCVEMFSGLAKYCCGFGNWSDKYDIILSKSLRNFDISFGNNREISLTDDNSNTSQKLLATWFVYMLGGKDDGFQLHLTKFFTSIESYFHPSNDGDHIESLIRFVNNLTTEMGTRIHYERYSTKKVNTTSEMRLTDIQIEKFVRTLMQVMKWLVFSKCELESIPETIKKLCDISPGIVLPFVLKLIYPALRNVSAPHRLRQSMKCFLSICLSLVRDYDCNILRDNCDEEVLKSIELIYLEKENFQDIKKMNEKGLSKKDEKILRKKIKLRKLTMDELINGNSEILKKSNSFGKDTNLLKIEMEADGDLNNVRIDCQLTEKTSNTSSKNLYSKILQHDFSGPLRFHIILLLEMIIKSFDINDIEKTSLSLEALTRIFNVIIVADCSEAVNQMKNELNKEEIRLCQLTKEFPNIIELFLTNVFSLIDKLEAGGARIRNDDADCGKVSGLSECEENDKEALLSNEEITLRENLVFVFTGLLENCSSLIRQTIFNSILKYVKENVFENQLSISIITGVINQIIYFDPEYSFPLLYNHVKQNFPGCYPKVNENIEIDIALMWYISLSCCIFSLPGLSILKYKKEVSELAEFLLNFDHKMVYHLGCNGLLNTFTNLIGTYTEVNTKLIAKVDKPFNEFLPIRYWGKTCDKRNPTTKIIFHTSTKDEVDFAFKLSSCILNSSLKKFETIKNLSKKQIRKHLEIIKMVLRGMSEVLRPLDGNFISLYKIYNNKNSDLYFNNITKKTETNNYLIGKPNFRNIICKTLTNILPYMLANREAETTNINMILSIYNKILFDYGITQSSYNDEQSDAINNEMIFGNIVLGAKADIFDVVRKKVSLCHNTRLLLFLTEPCIFNDTYLQILNDYILAAESSYSKISNLAIGYIDDLLSTFPRALKYILPHVEQLLSLTGEKNEYKISAGYKLISLDLCSGTRDYKIKNEIIKAISQNSNHFQYQIVVKCIKENCIPALSKWKQSPIDLTISQNLHSYSIKQYLFKNSKNLDTSECDKFEDTKNKETLKEYMEIVETIVSTLSNPDSHWQVKKILLELMLNFITHHLKAKHSECIIKFLIDSDIDNAKNVLSFIFDYMIYTKPPVIKISIKPPISNFNRNFDNNGIPLYGIFEDNLCMTYDSYLDQKTLKQISKNYIGFNKWPKMIKASSPCDDQHLCNRSYTQLDDVEKSIVNFFKQYSNVEKFFENIALSYTEKSGFYLRLASFISQLGRNYNDAALMNFLKIMEKYACHEKLAEKKIAAVIFAGLGRGTKYWNMEKYDNFINLMKEKMPKIWDSLTPEIFNHWGEAISLVLAKRDVRRYKWLVDLILQFSSQIHSTMHPILIQIRLSLLGMINCSFSWRGTSIMTRCTEIALKHLLSSHYVVMKSAADIISDACLLDIHGFAFDDRIPLSMKPYDMDIIFERLGESLNVMMSEGYTKCFFSGNELVPIDKQSKIYKTSFNALQSIILIIENRFVTGFLRFTSYIFILIPIIATFENDINDNMRKACSLALNEIIPKLILKKSMVLEFIETMEHALKYSRSWKTQCSILRITRTIIFGSYFNALSEEHKQRIENMIIEMIASSFIEVRQSAAESLTGLILCNYLTVNSRILNIFLKMARDSNGNEHKKHGGILGLGAIVLGFPYTCPHYIPKVIVALAKIARKSNNKILHNSMITTLGDFKRTHQDTWDEHEKCFKTEQLAILNNVLTSPNYYI</sequence>
<evidence type="ECO:0000256" key="4">
    <source>
        <dbReference type="ARBA" id="ARBA00022490"/>
    </source>
</evidence>
<proteinExistence type="inferred from homology"/>
<dbReference type="GeneID" id="36375738"/>
<dbReference type="eggNOG" id="KOG1851">
    <property type="taxonomic scope" value="Eukaryota"/>
</dbReference>
<dbReference type="WBParaSite" id="SRAE_1000163500.1">
    <property type="protein sequence ID" value="SRAE_1000163500.1"/>
    <property type="gene ID" value="WBGene00258243"/>
</dbReference>
<dbReference type="Pfam" id="PF16507">
    <property type="entry name" value="HEAT_PSME4_mid"/>
    <property type="match status" value="2"/>
</dbReference>
<evidence type="ECO:0000259" key="10">
    <source>
        <dbReference type="Pfam" id="PF16507"/>
    </source>
</evidence>
<dbReference type="EMBL" id="LN609528">
    <property type="protein sequence ID" value="CEF63373.1"/>
    <property type="molecule type" value="Genomic_DNA"/>
</dbReference>
<dbReference type="CTD" id="36375738"/>